<feature type="transmembrane region" description="Helical" evidence="1">
    <location>
        <begin position="504"/>
        <end position="525"/>
    </location>
</feature>
<gene>
    <name evidence="2" type="ORF">ACFOW9_05475</name>
</gene>
<protein>
    <recommendedName>
        <fullName evidence="4">FtsX-like permease family protein</fullName>
    </recommendedName>
</protein>
<evidence type="ECO:0008006" key="4">
    <source>
        <dbReference type="Google" id="ProtNLM"/>
    </source>
</evidence>
<feature type="transmembrane region" description="Helical" evidence="1">
    <location>
        <begin position="413"/>
        <end position="439"/>
    </location>
</feature>
<keyword evidence="1" id="KW-0472">Membrane</keyword>
<feature type="transmembrane region" description="Helical" evidence="1">
    <location>
        <begin position="335"/>
        <end position="360"/>
    </location>
</feature>
<feature type="transmembrane region" description="Helical" evidence="1">
    <location>
        <begin position="913"/>
        <end position="934"/>
    </location>
</feature>
<dbReference type="Proteomes" id="UP001595773">
    <property type="component" value="Unassembled WGS sequence"/>
</dbReference>
<dbReference type="EMBL" id="JBHSCQ010000005">
    <property type="protein sequence ID" value="MFC4265045.1"/>
    <property type="molecule type" value="Genomic_DNA"/>
</dbReference>
<feature type="transmembrane region" description="Helical" evidence="1">
    <location>
        <begin position="305"/>
        <end position="329"/>
    </location>
</feature>
<comment type="caution">
    <text evidence="2">The sequence shown here is derived from an EMBL/GenBank/DDBJ whole genome shotgun (WGS) entry which is preliminary data.</text>
</comment>
<proteinExistence type="predicted"/>
<dbReference type="RefSeq" id="WP_230066662.1">
    <property type="nucleotide sequence ID" value="NZ_BAABLL010000019.1"/>
</dbReference>
<feature type="transmembrane region" description="Helical" evidence="1">
    <location>
        <begin position="271"/>
        <end position="298"/>
    </location>
</feature>
<name>A0ABV8QZH3_9MICC</name>
<sequence>MAWRDILRHKGRSGLILALIALPIFGLSFAATAGQSLLATPAETALHSLGQTQGRLSSLQAINATTVQSVRGDLAFASRSGEPDEKFVAAAPGDVIPAGYRAIRFDATQVTSPVGQAQVKLQTTVTTVLDPAFAGKFSLVDGAAPTGVAQALGSPGLFTRFGLTPGQKLTTSAGTFEMVGKVRDAGTADSNSVLYLTPQQAPAALSSNGANSTVYLVGERPLTWADAKVFNTRGVQVTSRSLLLNPPSRAERPVQPNDMDSSSREQTVVSFVLMGALIGVLALLEVGLLAGAAFAVGARKQQRDLALIAASGAEVSMLRLIVTASGLWLGLAGGIVGAVLGSVAAAIVVLIVLGGGFAFFSGLHFQWLGVLVLVGVGLVAGWLAALVPARSVSKEASLSSLKSGRTAQASSKWAVRIGFGLIILAVLAMAAGCAIALVIRNDPYRPNWQNLYIGLIIAGAVLLVFALITLTGRIIDLLTARTAWLPVALRMAARDSARNRGRTVPAVAAVLAAATLSGALMVGAASSLQQASDYYGWQYNVNQTGLPLEYEDSGQAEAGAGKDAAAGPTLVTVDSAKVISALKTSLGADVVTHVLRGGLPSNRCPSGTLSEAGVYTEKPCVGWVLAEPPANRCELAKDGGPKDFSDWRCNGAMANTSFGTALPPIVVGGEPELAALLGHAPSDAAKTALKTGGIVLSNKIYAGDGGNATVISVDFRAVTSRSNGMYGGESVAGPAYLRPSYLPLSSKTLPAVVDSPAKPLHFYGVVSPETAKAMGMPVEERTLLVTLDGPLSPAAGDRVSASLAPFLGPFGSINVEKGPPAIINLVLWLIVLGGALITLSAAGITAGLALADGRSDHATLASVGADTRLRKSLSGAQTLMSALLGTVLGIVAGTIPVVVLLSLQRGFVIVIPWLQMGVLVVLVPLFGAAAAWVFTKGNLPMTKRETLA</sequence>
<keyword evidence="3" id="KW-1185">Reference proteome</keyword>
<feature type="transmembrane region" description="Helical" evidence="1">
    <location>
        <begin position="878"/>
        <end position="901"/>
    </location>
</feature>
<keyword evidence="1" id="KW-0812">Transmembrane</keyword>
<evidence type="ECO:0000313" key="3">
    <source>
        <dbReference type="Proteomes" id="UP001595773"/>
    </source>
</evidence>
<feature type="transmembrane region" description="Helical" evidence="1">
    <location>
        <begin position="825"/>
        <end position="851"/>
    </location>
</feature>
<reference evidence="3" key="1">
    <citation type="journal article" date="2019" name="Int. J. Syst. Evol. Microbiol.">
        <title>The Global Catalogue of Microorganisms (GCM) 10K type strain sequencing project: providing services to taxonomists for standard genome sequencing and annotation.</title>
        <authorList>
            <consortium name="The Broad Institute Genomics Platform"/>
            <consortium name="The Broad Institute Genome Sequencing Center for Infectious Disease"/>
            <person name="Wu L."/>
            <person name="Ma J."/>
        </authorList>
    </citation>
    <scope>NUCLEOTIDE SEQUENCE [LARGE SCALE GENOMIC DNA]</scope>
    <source>
        <strain evidence="3">CGMCC 1.10698</strain>
    </source>
</reference>
<evidence type="ECO:0000313" key="2">
    <source>
        <dbReference type="EMBL" id="MFC4265045.1"/>
    </source>
</evidence>
<keyword evidence="1" id="KW-1133">Transmembrane helix</keyword>
<feature type="transmembrane region" description="Helical" evidence="1">
    <location>
        <begin position="451"/>
        <end position="468"/>
    </location>
</feature>
<evidence type="ECO:0000256" key="1">
    <source>
        <dbReference type="SAM" id="Phobius"/>
    </source>
</evidence>
<organism evidence="2 3">
    <name type="scientific">Arthrobacter cryoconiti</name>
    <dbReference type="NCBI Taxonomy" id="748907"/>
    <lineage>
        <taxon>Bacteria</taxon>
        <taxon>Bacillati</taxon>
        <taxon>Actinomycetota</taxon>
        <taxon>Actinomycetes</taxon>
        <taxon>Micrococcales</taxon>
        <taxon>Micrococcaceae</taxon>
        <taxon>Arthrobacter</taxon>
    </lineage>
</organism>
<feature type="transmembrane region" description="Helical" evidence="1">
    <location>
        <begin position="367"/>
        <end position="393"/>
    </location>
</feature>
<accession>A0ABV8QZH3</accession>